<protein>
    <recommendedName>
        <fullName evidence="3">Ska2 N-terminal domain-containing protein</fullName>
    </recommendedName>
</protein>
<feature type="coiled-coil region" evidence="1">
    <location>
        <begin position="51"/>
        <end position="78"/>
    </location>
</feature>
<proteinExistence type="predicted"/>
<reference evidence="4" key="1">
    <citation type="submission" date="2013-04" db="EMBL/GenBank/DDBJ databases">
        <title>The Genome Sequence of Fonticula alba ATCC 38817.</title>
        <authorList>
            <consortium name="The Broad Institute Genomics Platform"/>
            <person name="Russ C."/>
            <person name="Cuomo C."/>
            <person name="Burger G."/>
            <person name="Gray M.W."/>
            <person name="Holland P.W.H."/>
            <person name="King N."/>
            <person name="Lang F.B.F."/>
            <person name="Roger A.J."/>
            <person name="Ruiz-Trillo I."/>
            <person name="Brown M."/>
            <person name="Walker B."/>
            <person name="Young S."/>
            <person name="Zeng Q."/>
            <person name="Gargeya S."/>
            <person name="Fitzgerald M."/>
            <person name="Haas B."/>
            <person name="Abouelleil A."/>
            <person name="Allen A.W."/>
            <person name="Alvarado L."/>
            <person name="Arachchi H.M."/>
            <person name="Berlin A.M."/>
            <person name="Chapman S.B."/>
            <person name="Gainer-Dewar J."/>
            <person name="Goldberg J."/>
            <person name="Griggs A."/>
            <person name="Gujja S."/>
            <person name="Hansen M."/>
            <person name="Howarth C."/>
            <person name="Imamovic A."/>
            <person name="Ireland A."/>
            <person name="Larimer J."/>
            <person name="McCowan C."/>
            <person name="Murphy C."/>
            <person name="Pearson M."/>
            <person name="Poon T.W."/>
            <person name="Priest M."/>
            <person name="Roberts A."/>
            <person name="Saif S."/>
            <person name="Shea T."/>
            <person name="Sisk P."/>
            <person name="Sykes S."/>
            <person name="Wortman J."/>
            <person name="Nusbaum C."/>
            <person name="Birren B."/>
        </authorList>
    </citation>
    <scope>NUCLEOTIDE SEQUENCE [LARGE SCALE GENOMIC DNA]</scope>
    <source>
        <strain evidence="4">ATCC 38817</strain>
    </source>
</reference>
<organism evidence="4">
    <name type="scientific">Fonticula alba</name>
    <name type="common">Slime mold</name>
    <dbReference type="NCBI Taxonomy" id="691883"/>
    <lineage>
        <taxon>Eukaryota</taxon>
        <taxon>Rotosphaerida</taxon>
        <taxon>Fonticulaceae</taxon>
        <taxon>Fonticula</taxon>
    </lineage>
</organism>
<dbReference type="Proteomes" id="UP000030693">
    <property type="component" value="Unassembled WGS sequence"/>
</dbReference>
<dbReference type="AlphaFoldDB" id="A0A058ZBI6"/>
<evidence type="ECO:0000313" key="5">
    <source>
        <dbReference type="Proteomes" id="UP000030693"/>
    </source>
</evidence>
<dbReference type="EMBL" id="KB932203">
    <property type="protein sequence ID" value="KCV71283.1"/>
    <property type="molecule type" value="Genomic_DNA"/>
</dbReference>
<dbReference type="Gene3D" id="6.10.250.1380">
    <property type="match status" value="1"/>
</dbReference>
<evidence type="ECO:0000259" key="3">
    <source>
        <dbReference type="Pfam" id="PF16740"/>
    </source>
</evidence>
<dbReference type="InterPro" id="IPR042091">
    <property type="entry name" value="Ska2_N"/>
</dbReference>
<gene>
    <name evidence="4" type="ORF">H696_02229</name>
</gene>
<name>A0A058ZBI6_FONAL</name>
<evidence type="ECO:0000313" key="4">
    <source>
        <dbReference type="EMBL" id="KCV71283.1"/>
    </source>
</evidence>
<feature type="region of interest" description="Disordered" evidence="2">
    <location>
        <begin position="120"/>
        <end position="143"/>
    </location>
</feature>
<evidence type="ECO:0000256" key="1">
    <source>
        <dbReference type="SAM" id="Coils"/>
    </source>
</evidence>
<dbReference type="Pfam" id="PF16740">
    <property type="entry name" value="SKA2"/>
    <property type="match status" value="1"/>
</dbReference>
<keyword evidence="1" id="KW-0175">Coiled coil</keyword>
<evidence type="ECO:0000256" key="2">
    <source>
        <dbReference type="SAM" id="MobiDB-lite"/>
    </source>
</evidence>
<dbReference type="GeneID" id="20526954"/>
<keyword evidence="5" id="KW-1185">Reference proteome</keyword>
<feature type="domain" description="Ska2 N-terminal" evidence="3">
    <location>
        <begin position="2"/>
        <end position="103"/>
    </location>
</feature>
<accession>A0A058ZBI6</accession>
<sequence>MESSIRSVERHFTRVEASLEHIQDCLDREFIQSFDVQHGEDTNPIKLHARVEQLLSGLSEMKSDLAALRETHQQFRDDFMPQMERNLRLMQTLSQATGLPQPDGVTHAVATLSAVLDASDTPPAPVVPAPAAAPADDPTPPHR</sequence>
<dbReference type="RefSeq" id="XP_009494406.1">
    <property type="nucleotide sequence ID" value="XM_009496131.1"/>
</dbReference>